<dbReference type="InterPro" id="IPR052894">
    <property type="entry name" value="AsmA-related"/>
</dbReference>
<reference evidence="2 3" key="1">
    <citation type="journal article" date="2021" name="MBio">
        <title>Poor Competitiveness of Bradyrhizobium in Pigeon Pea Root Colonization in Indian Soils.</title>
        <authorList>
            <person name="Chalasani D."/>
            <person name="Basu A."/>
            <person name="Pullabhotla S.V.S.R.N."/>
            <person name="Jorrin B."/>
            <person name="Neal A.L."/>
            <person name="Poole P.S."/>
            <person name="Podile A.R."/>
            <person name="Tkacz A."/>
        </authorList>
    </citation>
    <scope>NUCLEOTIDE SEQUENCE [LARGE SCALE GENOMIC DNA]</scope>
    <source>
        <strain evidence="2 3">HU44</strain>
    </source>
</reference>
<accession>A0ABS7H969</accession>
<comment type="caution">
    <text evidence="2">The sequence shown here is derived from an EMBL/GenBank/DDBJ whole genome shotgun (WGS) entry which is preliminary data.</text>
</comment>
<gene>
    <name evidence="2" type="ORF">JNB71_10455</name>
</gene>
<dbReference type="InterPro" id="IPR008023">
    <property type="entry name" value="DUF748"/>
</dbReference>
<dbReference type="PANTHER" id="PTHR30441:SF4">
    <property type="entry name" value="PROTEIN ASMA"/>
    <property type="match status" value="1"/>
</dbReference>
<evidence type="ECO:0000313" key="3">
    <source>
        <dbReference type="Proteomes" id="UP000757604"/>
    </source>
</evidence>
<proteinExistence type="predicted"/>
<name>A0ABS7H969_9HYPH</name>
<dbReference type="EMBL" id="JAEUAO010000002">
    <property type="protein sequence ID" value="MBW9063741.1"/>
    <property type="molecule type" value="Genomic_DNA"/>
</dbReference>
<evidence type="ECO:0000313" key="2">
    <source>
        <dbReference type="EMBL" id="MBW9063741.1"/>
    </source>
</evidence>
<keyword evidence="1" id="KW-0812">Transmembrane</keyword>
<dbReference type="Pfam" id="PF05359">
    <property type="entry name" value="DUF748"/>
    <property type="match status" value="1"/>
</dbReference>
<sequence>MKQHVDLASSKAGLRRLLPSRALARLLVGALVFVLLFKVALPLFISTASVKLNMERALSSWTGARAAIAGNPEISFWPHPVLTLHRVTFEGGDTASPELLAKADSIAAGFDLLAALRGTPVFYDFRLLNPVLKIERRTDGSLNWRRAGWMADAIAQASSTALSSARNIPIGDIDIENGTLELIDRMAATTHRVTNVSGSIQWPAPAARISAGLSALMNGERVEWSFVCDEPMMLFSGRDSAIQTSFTAAPLSFSFDGTGNAFTHPFASGQLQLTAASLPTLMNWSRGATPLPSSTGTTSIDTSMTVSAETLKMDNLSLALNGSSATGVLDVAWRKQHSPRIDGTLAFERLDLTSLPALLLPMQPASAPSGAPDMSFLSLINLDLRLSAQEASYGTVTLTDIAAGVIINNDRASLDIGDATYSDGSLSGRIDLAKDGATGGRLQFSLKNANLAPVVASLGLQGSLPLGRGAVSVDLATTEPLSTRTMNSVSGEIRYSAIDGVLTNFNGPEFERLAAEDSFFNISQAGGGSFAFATVDIIAKLHGGVAELTKADIRGEGRTLSLAGFIPYRSGSLGLAGAVRPDDTATPPVRFFVGGSWPNAIISPLTTIPALQRSITSTLPQGLRK</sequence>
<organism evidence="2 3">
    <name type="scientific">Rhizobium herbae</name>
    <dbReference type="NCBI Taxonomy" id="508661"/>
    <lineage>
        <taxon>Bacteria</taxon>
        <taxon>Pseudomonadati</taxon>
        <taxon>Pseudomonadota</taxon>
        <taxon>Alphaproteobacteria</taxon>
        <taxon>Hyphomicrobiales</taxon>
        <taxon>Rhizobiaceae</taxon>
        <taxon>Rhizobium/Agrobacterium group</taxon>
        <taxon>Rhizobium</taxon>
    </lineage>
</organism>
<dbReference type="PANTHER" id="PTHR30441">
    <property type="entry name" value="DUF748 DOMAIN-CONTAINING PROTEIN"/>
    <property type="match status" value="1"/>
</dbReference>
<keyword evidence="1" id="KW-1133">Transmembrane helix</keyword>
<evidence type="ECO:0000256" key="1">
    <source>
        <dbReference type="SAM" id="Phobius"/>
    </source>
</evidence>
<dbReference type="RefSeq" id="WP_220371730.1">
    <property type="nucleotide sequence ID" value="NZ_JAEUAO010000002.1"/>
</dbReference>
<feature type="transmembrane region" description="Helical" evidence="1">
    <location>
        <begin position="23"/>
        <end position="45"/>
    </location>
</feature>
<protein>
    <submittedName>
        <fullName evidence="2">AsmA family protein</fullName>
    </submittedName>
</protein>
<keyword evidence="1" id="KW-0472">Membrane</keyword>
<keyword evidence="3" id="KW-1185">Reference proteome</keyword>
<dbReference type="Proteomes" id="UP000757604">
    <property type="component" value="Unassembled WGS sequence"/>
</dbReference>